<keyword evidence="6" id="KW-0472">Membrane</keyword>
<comment type="caution">
    <text evidence="7">The sequence shown here is derived from an EMBL/GenBank/DDBJ whole genome shotgun (WGS) entry which is preliminary data.</text>
</comment>
<keyword evidence="4" id="KW-0808">Transferase</keyword>
<comment type="similarity">
    <text evidence="2">Belongs to the CDP-glycerol glycerophosphotransferase family.</text>
</comment>
<proteinExistence type="inferred from homology"/>
<evidence type="ECO:0000256" key="4">
    <source>
        <dbReference type="ARBA" id="ARBA00022679"/>
    </source>
</evidence>
<dbReference type="Proteomes" id="UP000641206">
    <property type="component" value="Unassembled WGS sequence"/>
</dbReference>
<dbReference type="PANTHER" id="PTHR37316">
    <property type="entry name" value="TEICHOIC ACID GLYCEROL-PHOSPHATE PRIMASE"/>
    <property type="match status" value="1"/>
</dbReference>
<protein>
    <recommendedName>
        <fullName evidence="9">CDP-glycerol--glycerophosphate glycerophosphotransferase</fullName>
    </recommendedName>
</protein>
<accession>A0ABQ2P0H7</accession>
<evidence type="ECO:0000313" key="7">
    <source>
        <dbReference type="EMBL" id="GGP15134.1"/>
    </source>
</evidence>
<keyword evidence="5" id="KW-0777">Teichoic acid biosynthesis</keyword>
<name>A0ABQ2P0H7_9BACI</name>
<evidence type="ECO:0000256" key="5">
    <source>
        <dbReference type="ARBA" id="ARBA00022944"/>
    </source>
</evidence>
<sequence>MKMARELAITAYLFAFRILFEIGKWFPQKNKTVAVASFGDNISFTVSSLRNLSNEEIYILKDSSCRYDFGDLEAKVIPFTLKHPIHFLKSIYHLATAKTILLDTYQGFLASTNFRSGTACIQLWHAAGALKRFGLEDPTNELRSNRAMNRFKKVYSHFDYSVVGSEKMADSFKQSFGLSDQQIIRTGIPRSDLLFDQKRREQVYNDIKKQFPSIRDRKIILYTPTFRNNSLESYDLELDLHRMNQELSDDYVLFIKLHPAVSASFNYELYEDFVYDVSDYKETNELLLITDLLISDYSSIPFEYAILEKPMIFFAYDLEEYKIESGLIQDYEQEVPGPVVSSTNEIIRVVQEDAFDYEEIRRFNQAYNEYSQGHSSNDLAMYLTGTEEKGKIPV</sequence>
<dbReference type="InterPro" id="IPR007554">
    <property type="entry name" value="Glycerophosphate_synth"/>
</dbReference>
<organism evidence="7 8">
    <name type="scientific">Oceanobacillus neutriphilus</name>
    <dbReference type="NCBI Taxonomy" id="531815"/>
    <lineage>
        <taxon>Bacteria</taxon>
        <taxon>Bacillati</taxon>
        <taxon>Bacillota</taxon>
        <taxon>Bacilli</taxon>
        <taxon>Bacillales</taxon>
        <taxon>Bacillaceae</taxon>
        <taxon>Oceanobacillus</taxon>
    </lineage>
</organism>
<keyword evidence="8" id="KW-1185">Reference proteome</keyword>
<dbReference type="InterPro" id="IPR043148">
    <property type="entry name" value="TagF_C"/>
</dbReference>
<evidence type="ECO:0008006" key="9">
    <source>
        <dbReference type="Google" id="ProtNLM"/>
    </source>
</evidence>
<reference evidence="8" key="1">
    <citation type="journal article" date="2019" name="Int. J. Syst. Evol. Microbiol.">
        <title>The Global Catalogue of Microorganisms (GCM) 10K type strain sequencing project: providing services to taxonomists for standard genome sequencing and annotation.</title>
        <authorList>
            <consortium name="The Broad Institute Genomics Platform"/>
            <consortium name="The Broad Institute Genome Sequencing Center for Infectious Disease"/>
            <person name="Wu L."/>
            <person name="Ma J."/>
        </authorList>
    </citation>
    <scope>NUCLEOTIDE SEQUENCE [LARGE SCALE GENOMIC DNA]</scope>
    <source>
        <strain evidence="8">CGMCC 1.7693</strain>
    </source>
</reference>
<evidence type="ECO:0000256" key="3">
    <source>
        <dbReference type="ARBA" id="ARBA00022475"/>
    </source>
</evidence>
<evidence type="ECO:0000256" key="6">
    <source>
        <dbReference type="ARBA" id="ARBA00023136"/>
    </source>
</evidence>
<evidence type="ECO:0000256" key="2">
    <source>
        <dbReference type="ARBA" id="ARBA00010488"/>
    </source>
</evidence>
<keyword evidence="3" id="KW-1003">Cell membrane</keyword>
<dbReference type="Gene3D" id="3.40.50.12580">
    <property type="match status" value="1"/>
</dbReference>
<evidence type="ECO:0000256" key="1">
    <source>
        <dbReference type="ARBA" id="ARBA00004202"/>
    </source>
</evidence>
<dbReference type="EMBL" id="BMLW01000014">
    <property type="protein sequence ID" value="GGP15134.1"/>
    <property type="molecule type" value="Genomic_DNA"/>
</dbReference>
<dbReference type="SUPFAM" id="SSF53756">
    <property type="entry name" value="UDP-Glycosyltransferase/glycogen phosphorylase"/>
    <property type="match status" value="1"/>
</dbReference>
<dbReference type="PANTHER" id="PTHR37316:SF1">
    <property type="entry name" value="TEICHOIC ACID GLYCEROL-PHOSPHATE PRIMASE"/>
    <property type="match status" value="1"/>
</dbReference>
<dbReference type="Pfam" id="PF04464">
    <property type="entry name" value="Glyphos_transf"/>
    <property type="match status" value="1"/>
</dbReference>
<gene>
    <name evidence="7" type="primary">tagB</name>
    <name evidence="7" type="ORF">GCM10011346_41740</name>
</gene>
<evidence type="ECO:0000313" key="8">
    <source>
        <dbReference type="Proteomes" id="UP000641206"/>
    </source>
</evidence>
<dbReference type="Gene3D" id="3.40.50.11820">
    <property type="match status" value="1"/>
</dbReference>
<comment type="subcellular location">
    <subcellularLocation>
        <location evidence="1">Cell membrane</location>
        <topology evidence="1">Peripheral membrane protein</topology>
    </subcellularLocation>
</comment>
<dbReference type="InterPro" id="IPR051612">
    <property type="entry name" value="Teichoic_Acid_Biosynth"/>
</dbReference>
<dbReference type="InterPro" id="IPR043149">
    <property type="entry name" value="TagF_N"/>
</dbReference>